<feature type="domain" description="Retroviral polymerase SH3-like" evidence="1">
    <location>
        <begin position="338"/>
        <end position="393"/>
    </location>
</feature>
<proteinExistence type="predicted"/>
<evidence type="ECO:0000259" key="1">
    <source>
        <dbReference type="Pfam" id="PF25597"/>
    </source>
</evidence>
<dbReference type="CDD" id="cd09272">
    <property type="entry name" value="RNase_HI_RT_Ty1"/>
    <property type="match status" value="1"/>
</dbReference>
<reference evidence="2 3" key="1">
    <citation type="journal article" date="2024" name="BMC Genomics">
        <title>De novo assembly and annotation of Popillia japonica's genome with initial clues to its potential as an invasive pest.</title>
        <authorList>
            <person name="Cucini C."/>
            <person name="Boschi S."/>
            <person name="Funari R."/>
            <person name="Cardaioli E."/>
            <person name="Iannotti N."/>
            <person name="Marturano G."/>
            <person name="Paoli F."/>
            <person name="Bruttini M."/>
            <person name="Carapelli A."/>
            <person name="Frati F."/>
            <person name="Nardi F."/>
        </authorList>
    </citation>
    <scope>NUCLEOTIDE SEQUENCE [LARGE SCALE GENOMIC DNA]</scope>
    <source>
        <strain evidence="2">DMR45628</strain>
    </source>
</reference>
<dbReference type="PANTHER" id="PTHR11439">
    <property type="entry name" value="GAG-POL-RELATED RETROTRANSPOSON"/>
    <property type="match status" value="1"/>
</dbReference>
<name>A0AAW1IBD9_POPJA</name>
<gene>
    <name evidence="2" type="ORF">QE152_g37201</name>
</gene>
<dbReference type="AlphaFoldDB" id="A0AAW1IBD9"/>
<keyword evidence="3" id="KW-1185">Reference proteome</keyword>
<dbReference type="Pfam" id="PF25597">
    <property type="entry name" value="SH3_retrovirus"/>
    <property type="match status" value="1"/>
</dbReference>
<dbReference type="PANTHER" id="PTHR11439:SF483">
    <property type="entry name" value="PEPTIDE SYNTHASE GLIP-LIKE, PUTATIVE (AFU_ORTHOLOGUE AFUA_3G12920)-RELATED"/>
    <property type="match status" value="1"/>
</dbReference>
<dbReference type="Proteomes" id="UP001458880">
    <property type="component" value="Unassembled WGS sequence"/>
</dbReference>
<dbReference type="EMBL" id="JASPKY010000707">
    <property type="protein sequence ID" value="KAK9686426.1"/>
    <property type="molecule type" value="Genomic_DNA"/>
</dbReference>
<protein>
    <recommendedName>
        <fullName evidence="1">Retroviral polymerase SH3-like domain-containing protein</fullName>
    </recommendedName>
</protein>
<sequence>MEEKDLATRVARWALLLEEFDYSSEHRKGIRMQHVDVLSRYPVMTIMATDGLRSKIVKAQGADEEILTIKEILKEKPYEDYLIKDDILYKFKDGAEVVVIPKAMQNGIIKSIQEEGHYAMKCTEENIKQEFYIRKLREKIEKVIGIWVKYDPCKWYKHVPRVQQTINATYHRSIHTTPFELLVGSKIRSKADLRICELLEGEARRQFNDDREVLRKEAKTQISKVQKENKRTYNLRRREPNKYHINDLVAIKRTQFGPGLKMKAKYLGPYHIVRAKYNSYDVRKEGFHEGPSITSTCAEYMKPWCTYEDDVSSRADDKQDGRTVGQPRAATNLRYGVYPKEKREKLDSKSVECVMVGYYDSSKAYRLYDPIEETIWKSRDVVFIEDTTGPRRATSTSDHDSNDYFTFTDDKQKIALTKFWKKILTILLMIAMIQMTKPLMLHLRNFYQDKKFIQNKKSIDLKEYLSRNCQHTRPDISFALSTLSRFNNNHSESHWTAVKRIQVLKGNIKREIGIVGYCDADWAGDVTERRSVTGYVYVAHSGAISWYRKRQRTVALSTIEAEYMSLITAAQEGL</sequence>
<evidence type="ECO:0000313" key="2">
    <source>
        <dbReference type="EMBL" id="KAK9686426.1"/>
    </source>
</evidence>
<organism evidence="2 3">
    <name type="scientific">Popillia japonica</name>
    <name type="common">Japanese beetle</name>
    <dbReference type="NCBI Taxonomy" id="7064"/>
    <lineage>
        <taxon>Eukaryota</taxon>
        <taxon>Metazoa</taxon>
        <taxon>Ecdysozoa</taxon>
        <taxon>Arthropoda</taxon>
        <taxon>Hexapoda</taxon>
        <taxon>Insecta</taxon>
        <taxon>Pterygota</taxon>
        <taxon>Neoptera</taxon>
        <taxon>Endopterygota</taxon>
        <taxon>Coleoptera</taxon>
        <taxon>Polyphaga</taxon>
        <taxon>Scarabaeiformia</taxon>
        <taxon>Scarabaeidae</taxon>
        <taxon>Rutelinae</taxon>
        <taxon>Popillia</taxon>
    </lineage>
</organism>
<comment type="caution">
    <text evidence="2">The sequence shown here is derived from an EMBL/GenBank/DDBJ whole genome shotgun (WGS) entry which is preliminary data.</text>
</comment>
<dbReference type="InterPro" id="IPR057670">
    <property type="entry name" value="SH3_retrovirus"/>
</dbReference>
<evidence type="ECO:0000313" key="3">
    <source>
        <dbReference type="Proteomes" id="UP001458880"/>
    </source>
</evidence>
<dbReference type="Gene3D" id="1.10.340.70">
    <property type="match status" value="1"/>
</dbReference>
<accession>A0AAW1IBD9</accession>